<keyword evidence="1" id="KW-1133">Transmembrane helix</keyword>
<name>A0A7V2AU97_UNCEI</name>
<keyword evidence="1" id="KW-0812">Transmembrane</keyword>
<gene>
    <name evidence="2" type="ORF">ENO08_02835</name>
</gene>
<feature type="transmembrane region" description="Helical" evidence="1">
    <location>
        <begin position="98"/>
        <end position="120"/>
    </location>
</feature>
<feature type="transmembrane region" description="Helical" evidence="1">
    <location>
        <begin position="140"/>
        <end position="160"/>
    </location>
</feature>
<dbReference type="Proteomes" id="UP000886069">
    <property type="component" value="Unassembled WGS sequence"/>
</dbReference>
<dbReference type="AlphaFoldDB" id="A0A7V2AU97"/>
<comment type="caution">
    <text evidence="2">The sequence shown here is derived from an EMBL/GenBank/DDBJ whole genome shotgun (WGS) entry which is preliminary data.</text>
</comment>
<proteinExistence type="predicted"/>
<protein>
    <submittedName>
        <fullName evidence="2">Uncharacterized protein</fullName>
    </submittedName>
</protein>
<dbReference type="EMBL" id="DSEC01000201">
    <property type="protein sequence ID" value="HER43374.1"/>
    <property type="molecule type" value="Genomic_DNA"/>
</dbReference>
<keyword evidence="1" id="KW-0472">Membrane</keyword>
<evidence type="ECO:0000313" key="2">
    <source>
        <dbReference type="EMBL" id="HER43374.1"/>
    </source>
</evidence>
<evidence type="ECO:0000256" key="1">
    <source>
        <dbReference type="SAM" id="Phobius"/>
    </source>
</evidence>
<reference evidence="2" key="1">
    <citation type="journal article" date="2020" name="mSystems">
        <title>Genome- and Community-Level Interaction Insights into Carbon Utilization and Element Cycling Functions of Hydrothermarchaeota in Hydrothermal Sediment.</title>
        <authorList>
            <person name="Zhou Z."/>
            <person name="Liu Y."/>
            <person name="Xu W."/>
            <person name="Pan J."/>
            <person name="Luo Z.H."/>
            <person name="Li M."/>
        </authorList>
    </citation>
    <scope>NUCLEOTIDE SEQUENCE [LARGE SCALE GENOMIC DNA]</scope>
    <source>
        <strain evidence="2">SpSt-1233</strain>
    </source>
</reference>
<sequence length="167" mass="18147">MRDEPGRPPAGVGRTAFLFFLRFLAVSIPLYALYAAAGIHYMKLVATVSKPLFSLFDLELAMGRALAVTEDISLNPIVFISLVAATAGVAIPRRIWAGIIGFAVLTLANSTTLFLVFLSASRGSERLWAGTEFLNLTINFFLPLLLWIVLLPVVSLAAGLRRPQDNV</sequence>
<organism evidence="2">
    <name type="scientific">Eiseniibacteriota bacterium</name>
    <dbReference type="NCBI Taxonomy" id="2212470"/>
    <lineage>
        <taxon>Bacteria</taxon>
        <taxon>Candidatus Eiseniibacteriota</taxon>
    </lineage>
</organism>
<accession>A0A7V2AU97</accession>
<feature type="transmembrane region" description="Helical" evidence="1">
    <location>
        <begin position="12"/>
        <end position="34"/>
    </location>
</feature>
<feature type="transmembrane region" description="Helical" evidence="1">
    <location>
        <begin position="72"/>
        <end position="91"/>
    </location>
</feature>